<feature type="transmembrane region" description="Helical" evidence="1">
    <location>
        <begin position="164"/>
        <end position="186"/>
    </location>
</feature>
<evidence type="ECO:0000313" key="3">
    <source>
        <dbReference type="Proteomes" id="UP000231409"/>
    </source>
</evidence>
<feature type="transmembrane region" description="Helical" evidence="1">
    <location>
        <begin position="72"/>
        <end position="90"/>
    </location>
</feature>
<keyword evidence="1" id="KW-0472">Membrane</keyword>
<keyword evidence="1" id="KW-0812">Transmembrane</keyword>
<dbReference type="EMBL" id="NTFH01000013">
    <property type="protein sequence ID" value="PHQ13872.1"/>
    <property type="molecule type" value="Genomic_DNA"/>
</dbReference>
<feature type="transmembrane region" description="Helical" evidence="1">
    <location>
        <begin position="207"/>
        <end position="227"/>
    </location>
</feature>
<gene>
    <name evidence="2" type="ORF">CLH61_16345</name>
</gene>
<dbReference type="Gene3D" id="1.25.40.10">
    <property type="entry name" value="Tetratricopeptide repeat domain"/>
    <property type="match status" value="1"/>
</dbReference>
<protein>
    <recommendedName>
        <fullName evidence="4">B box-type domain-containing protein</fullName>
    </recommendedName>
</protein>
<feature type="transmembrane region" description="Helical" evidence="1">
    <location>
        <begin position="239"/>
        <end position="264"/>
    </location>
</feature>
<comment type="caution">
    <text evidence="2">The sequence shown here is derived from an EMBL/GenBank/DDBJ whole genome shotgun (WGS) entry which is preliminary data.</text>
</comment>
<keyword evidence="1" id="KW-1133">Transmembrane helix</keyword>
<sequence>MKHDCHYHPAEPARWHCSQCQIDYCARCMPDADTRKRHGLCPRCNRAMRYLGAATDVVPFWNRLGAFFRYPFHLDPLAVIAICTLVPLLLQPDLVGLAVTLLLAVALLKYTYAVISRTAEGHMTPPPLATAFSGGGFEIVFLQILVFVLMGGLVFSAAMIGGPILTMLAVAFLMLALPASIMILAMEHSVMAAVNPMQLALLISRIGWPYFLLYGYLILLTVASGAAQEFAVNHFSPWLAQPLAGFLNSTFTLILFHMLGYLLFQYQEELGFASDLQDGDQGPASQRQPDRSLRLDADIDMNLKDGNYHRVLVLLKDALARDPDNGQRLEQLYRLCAARNDTAELTRYHKDLLGWLSSRNDADGIATVLQAAAAEHTGFRLDDPGLAVSCARVLYHRGRFAQVINLLRDFHKHFPDSDQLAPAYLLMAQTLANGLSQWEKATAFLTFIQKRCTGHPLHSQIESYLAQAGNREPLKGPRATFAVD</sequence>
<dbReference type="Proteomes" id="UP000231409">
    <property type="component" value="Unassembled WGS sequence"/>
</dbReference>
<accession>A0A2G1UHD3</accession>
<proteinExistence type="predicted"/>
<organism evidence="2 3">
    <name type="scientific">Marinobacter profundi</name>
    <dbReference type="NCBI Taxonomy" id="2666256"/>
    <lineage>
        <taxon>Bacteria</taxon>
        <taxon>Pseudomonadati</taxon>
        <taxon>Pseudomonadota</taxon>
        <taxon>Gammaproteobacteria</taxon>
        <taxon>Pseudomonadales</taxon>
        <taxon>Marinobacteraceae</taxon>
        <taxon>Marinobacter</taxon>
    </lineage>
</organism>
<feature type="transmembrane region" description="Helical" evidence="1">
    <location>
        <begin position="96"/>
        <end position="115"/>
    </location>
</feature>
<dbReference type="AlphaFoldDB" id="A0A2G1UHD3"/>
<dbReference type="RefSeq" id="WP_099615836.1">
    <property type="nucleotide sequence ID" value="NZ_KZ319376.1"/>
</dbReference>
<keyword evidence="3" id="KW-1185">Reference proteome</keyword>
<evidence type="ECO:0008006" key="4">
    <source>
        <dbReference type="Google" id="ProtNLM"/>
    </source>
</evidence>
<name>A0A2G1UHD3_9GAMM</name>
<evidence type="ECO:0000256" key="1">
    <source>
        <dbReference type="SAM" id="Phobius"/>
    </source>
</evidence>
<evidence type="ECO:0000313" key="2">
    <source>
        <dbReference type="EMBL" id="PHQ13872.1"/>
    </source>
</evidence>
<feature type="transmembrane region" description="Helical" evidence="1">
    <location>
        <begin position="136"/>
        <end position="158"/>
    </location>
</feature>
<dbReference type="InterPro" id="IPR011990">
    <property type="entry name" value="TPR-like_helical_dom_sf"/>
</dbReference>
<reference evidence="2 3" key="1">
    <citation type="submission" date="2017-09" db="EMBL/GenBank/DDBJ databases">
        <title>The draft genome sequences of Marinobacter sp. PWS21.</title>
        <authorList>
            <person name="Cao J."/>
        </authorList>
    </citation>
    <scope>NUCLEOTIDE SEQUENCE [LARGE SCALE GENOMIC DNA]</scope>
    <source>
        <strain evidence="2 3">PWS21</strain>
    </source>
</reference>